<feature type="region of interest" description="Disordered" evidence="1">
    <location>
        <begin position="203"/>
        <end position="224"/>
    </location>
</feature>
<proteinExistence type="predicted"/>
<feature type="compositionally biased region" description="Basic and acidic residues" evidence="1">
    <location>
        <begin position="204"/>
        <end position="224"/>
    </location>
</feature>
<reference evidence="2 3" key="1">
    <citation type="submission" date="2018-11" db="EMBL/GenBank/DDBJ databases">
        <authorList>
            <consortium name="Pathogen Informatics"/>
        </authorList>
    </citation>
    <scope>NUCLEOTIDE SEQUENCE [LARGE SCALE GENOMIC DNA]</scope>
</reference>
<accession>A0A3P7LEK0</accession>
<dbReference type="AlphaFoldDB" id="A0A3P7LEK0"/>
<evidence type="ECO:0000313" key="3">
    <source>
        <dbReference type="Proteomes" id="UP000281553"/>
    </source>
</evidence>
<keyword evidence="3" id="KW-1185">Reference proteome</keyword>
<organism evidence="2 3">
    <name type="scientific">Dibothriocephalus latus</name>
    <name type="common">Fish tapeworm</name>
    <name type="synonym">Diphyllobothrium latum</name>
    <dbReference type="NCBI Taxonomy" id="60516"/>
    <lineage>
        <taxon>Eukaryota</taxon>
        <taxon>Metazoa</taxon>
        <taxon>Spiralia</taxon>
        <taxon>Lophotrochozoa</taxon>
        <taxon>Platyhelminthes</taxon>
        <taxon>Cestoda</taxon>
        <taxon>Eucestoda</taxon>
        <taxon>Diphyllobothriidea</taxon>
        <taxon>Diphyllobothriidae</taxon>
        <taxon>Dibothriocephalus</taxon>
    </lineage>
</organism>
<dbReference type="EMBL" id="UYRU01052293">
    <property type="protein sequence ID" value="VDN11800.1"/>
    <property type="molecule type" value="Genomic_DNA"/>
</dbReference>
<evidence type="ECO:0000313" key="2">
    <source>
        <dbReference type="EMBL" id="VDN11800.1"/>
    </source>
</evidence>
<evidence type="ECO:0000256" key="1">
    <source>
        <dbReference type="SAM" id="MobiDB-lite"/>
    </source>
</evidence>
<dbReference type="Proteomes" id="UP000281553">
    <property type="component" value="Unassembled WGS sequence"/>
</dbReference>
<feature type="region of interest" description="Disordered" evidence="1">
    <location>
        <begin position="155"/>
        <end position="180"/>
    </location>
</feature>
<protein>
    <submittedName>
        <fullName evidence="2">Uncharacterized protein</fullName>
    </submittedName>
</protein>
<dbReference type="OrthoDB" id="18797at2759"/>
<sequence>MDPISADLMLYRKKYSELVQYQTEARSDGDLKEAIEQAEVQLLSKQNTLSGTESSLKTIQRQIESKEGKRSGLLVKKTQVEVEIKTSTEAEEKQAQTAVDEARAALVRVEQSISTTEKALKDNANESAGVKRKLDRAATFSAELEKVNQKLKEATEAREALEDSSDAGDKEALDSLTAKRTEAEASIARLDAKIGELQRSAMVSHERDLLQKNRQSKVEAVRKL</sequence>
<gene>
    <name evidence="2" type="ORF">DILT_LOCUS7631</name>
</gene>
<name>A0A3P7LEK0_DIBLA</name>